<proteinExistence type="predicted"/>
<evidence type="ECO:0000313" key="3">
    <source>
        <dbReference type="Proteomes" id="UP000184330"/>
    </source>
</evidence>
<dbReference type="Gene3D" id="3.30.465.10">
    <property type="match status" value="1"/>
</dbReference>
<dbReference type="Proteomes" id="UP000184330">
    <property type="component" value="Unassembled WGS sequence"/>
</dbReference>
<accession>A0A1L7WSZ1</accession>
<sequence>MVIRSILLALLATPANAKTTVEWNCTKGDSGLQWLENALSCDSLISCKGSPGQEYNTGQYSTGQGHAQNATWQGLCLGFRSPFDDERSSPNTMIIDLSYMNKTTVIPNFTTSNGSMIPVIAYQGGSDWAQVLKATGGSGYTAVGARDSRVGVVGFSTDGGIGFLAGAYYIDDKDTPQAQNNTVSFFNTNNDHFALMDYYALGYVPPNLSTTNPSTFSTRALLVALRFNDPTNPSQPSYNATFSKLLAIFTPTHGNVFNVPYVNATQLVDAFFPYGFRRGFYGSQTTKISASYLNSITVTIDSYI</sequence>
<evidence type="ECO:0000313" key="2">
    <source>
        <dbReference type="EMBL" id="CZR55902.1"/>
    </source>
</evidence>
<dbReference type="InterPro" id="IPR016169">
    <property type="entry name" value="FAD-bd_PCMH_sub2"/>
</dbReference>
<gene>
    <name evidence="2" type="ORF">PAC_05790</name>
</gene>
<keyword evidence="3" id="KW-1185">Reference proteome</keyword>
<dbReference type="OrthoDB" id="2151789at2759"/>
<organism evidence="2 3">
    <name type="scientific">Phialocephala subalpina</name>
    <dbReference type="NCBI Taxonomy" id="576137"/>
    <lineage>
        <taxon>Eukaryota</taxon>
        <taxon>Fungi</taxon>
        <taxon>Dikarya</taxon>
        <taxon>Ascomycota</taxon>
        <taxon>Pezizomycotina</taxon>
        <taxon>Leotiomycetes</taxon>
        <taxon>Helotiales</taxon>
        <taxon>Mollisiaceae</taxon>
        <taxon>Phialocephala</taxon>
        <taxon>Phialocephala fortinii species complex</taxon>
    </lineage>
</organism>
<dbReference type="EMBL" id="FJOG01000007">
    <property type="protein sequence ID" value="CZR55902.1"/>
    <property type="molecule type" value="Genomic_DNA"/>
</dbReference>
<keyword evidence="1" id="KW-0732">Signal</keyword>
<feature type="chain" id="PRO_5012837863" evidence="1">
    <location>
        <begin position="18"/>
        <end position="304"/>
    </location>
</feature>
<protein>
    <submittedName>
        <fullName evidence="2">Uncharacterized protein</fullName>
    </submittedName>
</protein>
<dbReference type="AlphaFoldDB" id="A0A1L7WSZ1"/>
<evidence type="ECO:0000256" key="1">
    <source>
        <dbReference type="SAM" id="SignalP"/>
    </source>
</evidence>
<name>A0A1L7WSZ1_9HELO</name>
<reference evidence="2 3" key="1">
    <citation type="submission" date="2016-03" db="EMBL/GenBank/DDBJ databases">
        <authorList>
            <person name="Ploux O."/>
        </authorList>
    </citation>
    <scope>NUCLEOTIDE SEQUENCE [LARGE SCALE GENOMIC DNA]</scope>
    <source>
        <strain evidence="2 3">UAMH 11012</strain>
    </source>
</reference>
<feature type="signal peptide" evidence="1">
    <location>
        <begin position="1"/>
        <end position="17"/>
    </location>
</feature>